<sequence>MSWVWRFIGYGTLSANPRRGNTRIRHLDGSKKNLSLHLRRYGQGLHQAKNPPKEKLPVTEVVNKSPRKIFKGWQTRKSLSSLIPDPSGSAMPERKPLQFLLHPPFFNAKNALRQTINKTLVTPTKASQYAVSKPSLSYSVGGRDNHPRWKGE</sequence>
<evidence type="ECO:0000256" key="1">
    <source>
        <dbReference type="SAM" id="MobiDB-lite"/>
    </source>
</evidence>
<dbReference type="Proteomes" id="UP000499080">
    <property type="component" value="Unassembled WGS sequence"/>
</dbReference>
<name>A0A4Y2T6W5_ARAVE</name>
<feature type="region of interest" description="Disordered" evidence="1">
    <location>
        <begin position="132"/>
        <end position="152"/>
    </location>
</feature>
<proteinExistence type="predicted"/>
<evidence type="ECO:0000313" key="2">
    <source>
        <dbReference type="EMBL" id="GBN95139.1"/>
    </source>
</evidence>
<dbReference type="AlphaFoldDB" id="A0A4Y2T6W5"/>
<gene>
    <name evidence="2" type="ORF">AVEN_22080_1</name>
</gene>
<keyword evidence="3" id="KW-1185">Reference proteome</keyword>
<accession>A0A4Y2T6W5</accession>
<reference evidence="2 3" key="1">
    <citation type="journal article" date="2019" name="Sci. Rep.">
        <title>Orb-weaving spider Araneus ventricosus genome elucidates the spidroin gene catalogue.</title>
        <authorList>
            <person name="Kono N."/>
            <person name="Nakamura H."/>
            <person name="Ohtoshi R."/>
            <person name="Moran D.A.P."/>
            <person name="Shinohara A."/>
            <person name="Yoshida Y."/>
            <person name="Fujiwara M."/>
            <person name="Mori M."/>
            <person name="Tomita M."/>
            <person name="Arakawa K."/>
        </authorList>
    </citation>
    <scope>NUCLEOTIDE SEQUENCE [LARGE SCALE GENOMIC DNA]</scope>
</reference>
<organism evidence="2 3">
    <name type="scientific">Araneus ventricosus</name>
    <name type="common">Orbweaver spider</name>
    <name type="synonym">Epeira ventricosa</name>
    <dbReference type="NCBI Taxonomy" id="182803"/>
    <lineage>
        <taxon>Eukaryota</taxon>
        <taxon>Metazoa</taxon>
        <taxon>Ecdysozoa</taxon>
        <taxon>Arthropoda</taxon>
        <taxon>Chelicerata</taxon>
        <taxon>Arachnida</taxon>
        <taxon>Araneae</taxon>
        <taxon>Araneomorphae</taxon>
        <taxon>Entelegynae</taxon>
        <taxon>Araneoidea</taxon>
        <taxon>Araneidae</taxon>
        <taxon>Araneus</taxon>
    </lineage>
</organism>
<dbReference type="EMBL" id="BGPR01025881">
    <property type="protein sequence ID" value="GBN95139.1"/>
    <property type="molecule type" value="Genomic_DNA"/>
</dbReference>
<evidence type="ECO:0000313" key="3">
    <source>
        <dbReference type="Proteomes" id="UP000499080"/>
    </source>
</evidence>
<feature type="compositionally biased region" description="Basic and acidic residues" evidence="1">
    <location>
        <begin position="143"/>
        <end position="152"/>
    </location>
</feature>
<protein>
    <submittedName>
        <fullName evidence="2">Uncharacterized protein</fullName>
    </submittedName>
</protein>
<comment type="caution">
    <text evidence="2">The sequence shown here is derived from an EMBL/GenBank/DDBJ whole genome shotgun (WGS) entry which is preliminary data.</text>
</comment>